<dbReference type="EMBL" id="CAJVQC010139856">
    <property type="protein sequence ID" value="CAG8843803.1"/>
    <property type="molecule type" value="Genomic_DNA"/>
</dbReference>
<feature type="non-terminal residue" evidence="1">
    <location>
        <position position="1"/>
    </location>
</feature>
<feature type="non-terminal residue" evidence="1">
    <location>
        <position position="132"/>
    </location>
</feature>
<sequence>NQLNDSASSKSFEKKMNTPPSTFEILRRLLVHSDGRDKALKIIQYFGKIILWIRDPKVSKVNYYIFYLCYRKKSFPRLKAMTSQFGTTRKIIRLAHFLEPFLNLLEHFTGARNIPCLGVFNTSANLVNDIFN</sequence>
<reference evidence="1" key="1">
    <citation type="submission" date="2021-06" db="EMBL/GenBank/DDBJ databases">
        <authorList>
            <person name="Kallberg Y."/>
            <person name="Tangrot J."/>
            <person name="Rosling A."/>
        </authorList>
    </citation>
    <scope>NUCLEOTIDE SEQUENCE</scope>
    <source>
        <strain evidence="1">MA461A</strain>
    </source>
</reference>
<gene>
    <name evidence="1" type="ORF">RPERSI_LOCUS32934</name>
</gene>
<name>A0ACA9SPF8_9GLOM</name>
<accession>A0ACA9SPF8</accession>
<dbReference type="Proteomes" id="UP000789920">
    <property type="component" value="Unassembled WGS sequence"/>
</dbReference>
<proteinExistence type="predicted"/>
<evidence type="ECO:0000313" key="2">
    <source>
        <dbReference type="Proteomes" id="UP000789920"/>
    </source>
</evidence>
<organism evidence="1 2">
    <name type="scientific">Racocetra persica</name>
    <dbReference type="NCBI Taxonomy" id="160502"/>
    <lineage>
        <taxon>Eukaryota</taxon>
        <taxon>Fungi</taxon>
        <taxon>Fungi incertae sedis</taxon>
        <taxon>Mucoromycota</taxon>
        <taxon>Glomeromycotina</taxon>
        <taxon>Glomeromycetes</taxon>
        <taxon>Diversisporales</taxon>
        <taxon>Gigasporaceae</taxon>
        <taxon>Racocetra</taxon>
    </lineage>
</organism>
<evidence type="ECO:0000313" key="1">
    <source>
        <dbReference type="EMBL" id="CAG8843803.1"/>
    </source>
</evidence>
<keyword evidence="2" id="KW-1185">Reference proteome</keyword>
<comment type="caution">
    <text evidence="1">The sequence shown here is derived from an EMBL/GenBank/DDBJ whole genome shotgun (WGS) entry which is preliminary data.</text>
</comment>
<protein>
    <submittedName>
        <fullName evidence="1">8127_t:CDS:1</fullName>
    </submittedName>
</protein>